<evidence type="ECO:0000313" key="2">
    <source>
        <dbReference type="Proteomes" id="UP001597183"/>
    </source>
</evidence>
<proteinExistence type="predicted"/>
<reference evidence="2" key="1">
    <citation type="journal article" date="2019" name="Int. J. Syst. Evol. Microbiol.">
        <title>The Global Catalogue of Microorganisms (GCM) 10K type strain sequencing project: providing services to taxonomists for standard genome sequencing and annotation.</title>
        <authorList>
            <consortium name="The Broad Institute Genomics Platform"/>
            <consortium name="The Broad Institute Genome Sequencing Center for Infectious Disease"/>
            <person name="Wu L."/>
            <person name="Ma J."/>
        </authorList>
    </citation>
    <scope>NUCLEOTIDE SEQUENCE [LARGE SCALE GENOMIC DNA]</scope>
    <source>
        <strain evidence="2">CCM 7526</strain>
    </source>
</reference>
<dbReference type="Proteomes" id="UP001597183">
    <property type="component" value="Unassembled WGS sequence"/>
</dbReference>
<dbReference type="EMBL" id="JBHTMK010000083">
    <property type="protein sequence ID" value="MFD1374425.1"/>
    <property type="molecule type" value="Genomic_DNA"/>
</dbReference>
<gene>
    <name evidence="1" type="ORF">ACFQ5G_54625</name>
</gene>
<dbReference type="RefSeq" id="WP_317794388.1">
    <property type="nucleotide sequence ID" value="NZ_AP028461.1"/>
</dbReference>
<name>A0ABW4AUH6_9ACTN</name>
<evidence type="ECO:0000313" key="1">
    <source>
        <dbReference type="EMBL" id="MFD1374425.1"/>
    </source>
</evidence>
<sequence length="104" mass="11286">MSLACVDIALTTVVQEHDFELCNAAELPADVVEPALAPFDRVPLPDLPMWIDVEESPVRWFSAPGQLLRAHGEGGVWVWVSAQSSTTLDALYAAMPAAEGHWSN</sequence>
<accession>A0ABW4AUH6</accession>
<comment type="caution">
    <text evidence="1">The sequence shown here is derived from an EMBL/GenBank/DDBJ whole genome shotgun (WGS) entry which is preliminary data.</text>
</comment>
<keyword evidence="2" id="KW-1185">Reference proteome</keyword>
<organism evidence="1 2">
    <name type="scientific">Actinoplanes sichuanensis</name>
    <dbReference type="NCBI Taxonomy" id="512349"/>
    <lineage>
        <taxon>Bacteria</taxon>
        <taxon>Bacillati</taxon>
        <taxon>Actinomycetota</taxon>
        <taxon>Actinomycetes</taxon>
        <taxon>Micromonosporales</taxon>
        <taxon>Micromonosporaceae</taxon>
        <taxon>Actinoplanes</taxon>
    </lineage>
</organism>
<protein>
    <submittedName>
        <fullName evidence="1">Uncharacterized protein</fullName>
    </submittedName>
</protein>